<protein>
    <submittedName>
        <fullName evidence="10">Chloroperoxidase</fullName>
    </submittedName>
</protein>
<feature type="signal peptide" evidence="8">
    <location>
        <begin position="1"/>
        <end position="23"/>
    </location>
</feature>
<name>A0AAN6V273_9PEZI</name>
<dbReference type="AlphaFoldDB" id="A0AAN6V273"/>
<evidence type="ECO:0000256" key="4">
    <source>
        <dbReference type="ARBA" id="ARBA00022723"/>
    </source>
</evidence>
<reference evidence="10" key="2">
    <citation type="submission" date="2023-05" db="EMBL/GenBank/DDBJ databases">
        <authorList>
            <consortium name="Lawrence Berkeley National Laboratory"/>
            <person name="Steindorff A."/>
            <person name="Hensen N."/>
            <person name="Bonometti L."/>
            <person name="Westerberg I."/>
            <person name="Brannstrom I.O."/>
            <person name="Guillou S."/>
            <person name="Cros-Aarteil S."/>
            <person name="Calhoun S."/>
            <person name="Haridas S."/>
            <person name="Kuo A."/>
            <person name="Mondo S."/>
            <person name="Pangilinan J."/>
            <person name="Riley R."/>
            <person name="Labutti K."/>
            <person name="Andreopoulos B."/>
            <person name="Lipzen A."/>
            <person name="Chen C."/>
            <person name="Yanf M."/>
            <person name="Daum C."/>
            <person name="Ng V."/>
            <person name="Clum A."/>
            <person name="Ohm R."/>
            <person name="Martin F."/>
            <person name="Silar P."/>
            <person name="Natvig D."/>
            <person name="Lalanne C."/>
            <person name="Gautier V."/>
            <person name="Ament-Velasquez S.L."/>
            <person name="Kruys A."/>
            <person name="Hutchinson M.I."/>
            <person name="Powell A.J."/>
            <person name="Barry K."/>
            <person name="Miller A.N."/>
            <person name="Grigoriev I.V."/>
            <person name="Debuchy R."/>
            <person name="Gladieux P."/>
            <person name="Thoren M.H."/>
            <person name="Johannesson H."/>
        </authorList>
    </citation>
    <scope>NUCLEOTIDE SEQUENCE</scope>
    <source>
        <strain evidence="10">CBS 141.50</strain>
    </source>
</reference>
<dbReference type="GO" id="GO:0046872">
    <property type="term" value="F:metal ion binding"/>
    <property type="evidence" value="ECO:0007669"/>
    <property type="project" value="UniProtKB-KW"/>
</dbReference>
<sequence length="272" mass="30439">MKSFIIFLSYVSTLLGSIPSAYAHKDCDAVEVPEWHPPRPNDFRGPCPMMNTLANHGILPRDGRKITRQAVIDGMGRGLNFAPALATIMFDQAIIANPEPNATFFTLDHLNRHNVLEHDASLSRTDAFFGSNHIFNQTIFDQTKRYWPEPLITTTHMANAKIARQIDSKAFNPEYRFTEAVEHFSLGEMAAPFIAFGDLEAATVNRTLVEYFFQHERLPTELGWRVRDEVVSVAAILRISGLIGNATSLFVDSGEGSEKLRRGFHAAFESGL</sequence>
<feature type="domain" description="Heme haloperoxidase family profile" evidence="9">
    <location>
        <begin position="31"/>
        <end position="238"/>
    </location>
</feature>
<evidence type="ECO:0000256" key="7">
    <source>
        <dbReference type="ARBA" id="ARBA00025795"/>
    </source>
</evidence>
<evidence type="ECO:0000259" key="9">
    <source>
        <dbReference type="PROSITE" id="PS51405"/>
    </source>
</evidence>
<dbReference type="GO" id="GO:0004601">
    <property type="term" value="F:peroxidase activity"/>
    <property type="evidence" value="ECO:0007669"/>
    <property type="project" value="UniProtKB-KW"/>
</dbReference>
<dbReference type="PANTHER" id="PTHR33577:SF7">
    <property type="entry name" value="HEME HALOPEROXIDASE FAMILY PROFILE DOMAIN-CONTAINING PROTEIN"/>
    <property type="match status" value="1"/>
</dbReference>
<accession>A0AAN6V273</accession>
<reference evidence="10" key="1">
    <citation type="journal article" date="2023" name="Mol. Phylogenet. Evol.">
        <title>Genome-scale phylogeny and comparative genomics of the fungal order Sordariales.</title>
        <authorList>
            <person name="Hensen N."/>
            <person name="Bonometti L."/>
            <person name="Westerberg I."/>
            <person name="Brannstrom I.O."/>
            <person name="Guillou S."/>
            <person name="Cros-Aarteil S."/>
            <person name="Calhoun S."/>
            <person name="Haridas S."/>
            <person name="Kuo A."/>
            <person name="Mondo S."/>
            <person name="Pangilinan J."/>
            <person name="Riley R."/>
            <person name="LaButti K."/>
            <person name="Andreopoulos B."/>
            <person name="Lipzen A."/>
            <person name="Chen C."/>
            <person name="Yan M."/>
            <person name="Daum C."/>
            <person name="Ng V."/>
            <person name="Clum A."/>
            <person name="Steindorff A."/>
            <person name="Ohm R.A."/>
            <person name="Martin F."/>
            <person name="Silar P."/>
            <person name="Natvig D.O."/>
            <person name="Lalanne C."/>
            <person name="Gautier V."/>
            <person name="Ament-Velasquez S.L."/>
            <person name="Kruys A."/>
            <person name="Hutchinson M.I."/>
            <person name="Powell A.J."/>
            <person name="Barry K."/>
            <person name="Miller A.N."/>
            <person name="Grigoriev I.V."/>
            <person name="Debuchy R."/>
            <person name="Gladieux P."/>
            <person name="Hiltunen Thoren M."/>
            <person name="Johannesson H."/>
        </authorList>
    </citation>
    <scope>NUCLEOTIDE SEQUENCE</scope>
    <source>
        <strain evidence="10">CBS 141.50</strain>
    </source>
</reference>
<evidence type="ECO:0000313" key="11">
    <source>
        <dbReference type="Proteomes" id="UP001302676"/>
    </source>
</evidence>
<dbReference type="InterPro" id="IPR036851">
    <property type="entry name" value="Chloroperoxidase-like_sf"/>
</dbReference>
<keyword evidence="8" id="KW-0732">Signal</keyword>
<keyword evidence="5" id="KW-0560">Oxidoreductase</keyword>
<dbReference type="SUPFAM" id="SSF47571">
    <property type="entry name" value="Cloroperoxidase"/>
    <property type="match status" value="1"/>
</dbReference>
<keyword evidence="3" id="KW-0349">Heme</keyword>
<dbReference type="Gene3D" id="1.10.489.10">
    <property type="entry name" value="Chloroperoxidase-like"/>
    <property type="match status" value="1"/>
</dbReference>
<evidence type="ECO:0000256" key="5">
    <source>
        <dbReference type="ARBA" id="ARBA00023002"/>
    </source>
</evidence>
<dbReference type="Proteomes" id="UP001302676">
    <property type="component" value="Unassembled WGS sequence"/>
</dbReference>
<keyword evidence="2" id="KW-0575">Peroxidase</keyword>
<feature type="chain" id="PRO_5042824841" evidence="8">
    <location>
        <begin position="24"/>
        <end position="272"/>
    </location>
</feature>
<keyword evidence="6" id="KW-0408">Iron</keyword>
<proteinExistence type="inferred from homology"/>
<evidence type="ECO:0000256" key="6">
    <source>
        <dbReference type="ARBA" id="ARBA00023004"/>
    </source>
</evidence>
<evidence type="ECO:0000313" key="10">
    <source>
        <dbReference type="EMBL" id="KAK4143081.1"/>
    </source>
</evidence>
<evidence type="ECO:0000256" key="1">
    <source>
        <dbReference type="ARBA" id="ARBA00001970"/>
    </source>
</evidence>
<keyword evidence="4" id="KW-0479">Metal-binding</keyword>
<keyword evidence="11" id="KW-1185">Reference proteome</keyword>
<dbReference type="GeneID" id="87814054"/>
<evidence type="ECO:0000256" key="3">
    <source>
        <dbReference type="ARBA" id="ARBA00022617"/>
    </source>
</evidence>
<comment type="caution">
    <text evidence="10">The sequence shown here is derived from an EMBL/GenBank/DDBJ whole genome shotgun (WGS) entry which is preliminary data.</text>
</comment>
<dbReference type="PANTHER" id="PTHR33577">
    <property type="entry name" value="STERIGMATOCYSTIN BIOSYNTHESIS PEROXIDASE STCC-RELATED"/>
    <property type="match status" value="1"/>
</dbReference>
<evidence type="ECO:0000256" key="2">
    <source>
        <dbReference type="ARBA" id="ARBA00022559"/>
    </source>
</evidence>
<comment type="cofactor">
    <cofactor evidence="1">
        <name>heme b</name>
        <dbReference type="ChEBI" id="CHEBI:60344"/>
    </cofactor>
</comment>
<comment type="similarity">
    <text evidence="7">Belongs to the chloroperoxidase family.</text>
</comment>
<dbReference type="EMBL" id="MU853590">
    <property type="protein sequence ID" value="KAK4143081.1"/>
    <property type="molecule type" value="Genomic_DNA"/>
</dbReference>
<gene>
    <name evidence="10" type="ORF">C8A04DRAFT_12737</name>
</gene>
<dbReference type="RefSeq" id="XP_062636452.1">
    <property type="nucleotide sequence ID" value="XM_062777441.1"/>
</dbReference>
<dbReference type="Pfam" id="PF01328">
    <property type="entry name" value="Peroxidase_2"/>
    <property type="match status" value="1"/>
</dbReference>
<dbReference type="PROSITE" id="PS51405">
    <property type="entry name" value="HEME_HALOPEROXIDASE"/>
    <property type="match status" value="1"/>
</dbReference>
<evidence type="ECO:0000256" key="8">
    <source>
        <dbReference type="SAM" id="SignalP"/>
    </source>
</evidence>
<organism evidence="10 11">
    <name type="scientific">Dichotomopilus funicola</name>
    <dbReference type="NCBI Taxonomy" id="1934379"/>
    <lineage>
        <taxon>Eukaryota</taxon>
        <taxon>Fungi</taxon>
        <taxon>Dikarya</taxon>
        <taxon>Ascomycota</taxon>
        <taxon>Pezizomycotina</taxon>
        <taxon>Sordariomycetes</taxon>
        <taxon>Sordariomycetidae</taxon>
        <taxon>Sordariales</taxon>
        <taxon>Chaetomiaceae</taxon>
        <taxon>Dichotomopilus</taxon>
    </lineage>
</organism>
<dbReference type="InterPro" id="IPR000028">
    <property type="entry name" value="Chloroperoxidase"/>
</dbReference>